<name>A0AAV4WCS1_CAEEX</name>
<dbReference type="Proteomes" id="UP001054945">
    <property type="component" value="Unassembled WGS sequence"/>
</dbReference>
<accession>A0AAV4WCS1</accession>
<comment type="caution">
    <text evidence="2">The sequence shown here is derived from an EMBL/GenBank/DDBJ whole genome shotgun (WGS) entry which is preliminary data.</text>
</comment>
<proteinExistence type="predicted"/>
<evidence type="ECO:0000313" key="2">
    <source>
        <dbReference type="EMBL" id="GIY80019.1"/>
    </source>
</evidence>
<keyword evidence="3" id="KW-1185">Reference proteome</keyword>
<protein>
    <submittedName>
        <fullName evidence="2">Uncharacterized protein</fullName>
    </submittedName>
</protein>
<feature type="region of interest" description="Disordered" evidence="1">
    <location>
        <begin position="70"/>
        <end position="92"/>
    </location>
</feature>
<evidence type="ECO:0000256" key="1">
    <source>
        <dbReference type="SAM" id="MobiDB-lite"/>
    </source>
</evidence>
<organism evidence="2 3">
    <name type="scientific">Caerostris extrusa</name>
    <name type="common">Bark spider</name>
    <name type="synonym">Caerostris bankana</name>
    <dbReference type="NCBI Taxonomy" id="172846"/>
    <lineage>
        <taxon>Eukaryota</taxon>
        <taxon>Metazoa</taxon>
        <taxon>Ecdysozoa</taxon>
        <taxon>Arthropoda</taxon>
        <taxon>Chelicerata</taxon>
        <taxon>Arachnida</taxon>
        <taxon>Araneae</taxon>
        <taxon>Araneomorphae</taxon>
        <taxon>Entelegynae</taxon>
        <taxon>Araneoidea</taxon>
        <taxon>Araneidae</taxon>
        <taxon>Caerostris</taxon>
    </lineage>
</organism>
<gene>
    <name evidence="2" type="ORF">CEXT_702911</name>
</gene>
<reference evidence="2 3" key="1">
    <citation type="submission" date="2021-06" db="EMBL/GenBank/DDBJ databases">
        <title>Caerostris extrusa draft genome.</title>
        <authorList>
            <person name="Kono N."/>
            <person name="Arakawa K."/>
        </authorList>
    </citation>
    <scope>NUCLEOTIDE SEQUENCE [LARGE SCALE GENOMIC DNA]</scope>
</reference>
<dbReference type="EMBL" id="BPLR01015954">
    <property type="protein sequence ID" value="GIY80019.1"/>
    <property type="molecule type" value="Genomic_DNA"/>
</dbReference>
<sequence length="92" mass="10758">MNKEFGMEEEFNLSWWRYIMGISYGSGSDLNFLVRWMWVAFCCSSSAWCLLLTENKAPYLPVSNHPEENHLSVPSFPTPEMRTDNMKGETKR</sequence>
<evidence type="ECO:0000313" key="3">
    <source>
        <dbReference type="Proteomes" id="UP001054945"/>
    </source>
</evidence>
<feature type="compositionally biased region" description="Basic and acidic residues" evidence="1">
    <location>
        <begin position="81"/>
        <end position="92"/>
    </location>
</feature>
<dbReference type="AlphaFoldDB" id="A0AAV4WCS1"/>